<keyword evidence="2" id="KW-1185">Reference proteome</keyword>
<protein>
    <submittedName>
        <fullName evidence="1">Uncharacterized protein</fullName>
    </submittedName>
</protein>
<feature type="non-terminal residue" evidence="1">
    <location>
        <position position="1"/>
    </location>
</feature>
<dbReference type="EMBL" id="JANPWB010000001">
    <property type="protein sequence ID" value="KAJ1214039.1"/>
    <property type="molecule type" value="Genomic_DNA"/>
</dbReference>
<evidence type="ECO:0000313" key="2">
    <source>
        <dbReference type="Proteomes" id="UP001066276"/>
    </source>
</evidence>
<gene>
    <name evidence="1" type="ORF">NDU88_001667</name>
</gene>
<dbReference type="Proteomes" id="UP001066276">
    <property type="component" value="Chromosome 1_1"/>
</dbReference>
<organism evidence="1 2">
    <name type="scientific">Pleurodeles waltl</name>
    <name type="common">Iberian ribbed newt</name>
    <dbReference type="NCBI Taxonomy" id="8319"/>
    <lineage>
        <taxon>Eukaryota</taxon>
        <taxon>Metazoa</taxon>
        <taxon>Chordata</taxon>
        <taxon>Craniata</taxon>
        <taxon>Vertebrata</taxon>
        <taxon>Euteleostomi</taxon>
        <taxon>Amphibia</taxon>
        <taxon>Batrachia</taxon>
        <taxon>Caudata</taxon>
        <taxon>Salamandroidea</taxon>
        <taxon>Salamandridae</taxon>
        <taxon>Pleurodelinae</taxon>
        <taxon>Pleurodeles</taxon>
    </lineage>
</organism>
<proteinExistence type="predicted"/>
<feature type="non-terminal residue" evidence="1">
    <location>
        <position position="65"/>
    </location>
</feature>
<name>A0AAV7WJ02_PLEWA</name>
<reference evidence="1" key="1">
    <citation type="journal article" date="2022" name="bioRxiv">
        <title>Sequencing and chromosome-scale assembly of the giantPleurodeles waltlgenome.</title>
        <authorList>
            <person name="Brown T."/>
            <person name="Elewa A."/>
            <person name="Iarovenko S."/>
            <person name="Subramanian E."/>
            <person name="Araus A.J."/>
            <person name="Petzold A."/>
            <person name="Susuki M."/>
            <person name="Suzuki K.-i.T."/>
            <person name="Hayashi T."/>
            <person name="Toyoda A."/>
            <person name="Oliveira C."/>
            <person name="Osipova E."/>
            <person name="Leigh N.D."/>
            <person name="Simon A."/>
            <person name="Yun M.H."/>
        </authorList>
    </citation>
    <scope>NUCLEOTIDE SEQUENCE</scope>
    <source>
        <strain evidence="1">20211129_DDA</strain>
        <tissue evidence="1">Liver</tissue>
    </source>
</reference>
<dbReference type="AlphaFoldDB" id="A0AAV7WJ02"/>
<sequence length="65" mass="6911">PAAAVHKSGGAEHGSSPGALCARPECMLPAPSARCSSSFHGRSPTRRAVHLLKIIWTYRIQMPMA</sequence>
<accession>A0AAV7WJ02</accession>
<comment type="caution">
    <text evidence="1">The sequence shown here is derived from an EMBL/GenBank/DDBJ whole genome shotgun (WGS) entry which is preliminary data.</text>
</comment>
<evidence type="ECO:0000313" key="1">
    <source>
        <dbReference type="EMBL" id="KAJ1214039.1"/>
    </source>
</evidence>